<dbReference type="EMBL" id="CACVKT020005897">
    <property type="protein sequence ID" value="CAC5398441.1"/>
    <property type="molecule type" value="Genomic_DNA"/>
</dbReference>
<feature type="region of interest" description="Disordered" evidence="1">
    <location>
        <begin position="158"/>
        <end position="177"/>
    </location>
</feature>
<name>A0A6J8CRP0_MYTCO</name>
<accession>A0A6J8CRP0</accession>
<evidence type="ECO:0000313" key="3">
    <source>
        <dbReference type="Proteomes" id="UP000507470"/>
    </source>
</evidence>
<sequence length="199" mass="22869">MKDYQCTSSLSGRSTCPDVKIGKPVVNLTKTEKAPMNVQVAAIMMFSVMAIIQNKNKIKDQLICSENNDLESTKTTVEVLDENKIEDSLNYKENDDFESTKTTVEVQNKNKIKDQLICSENNDLENTRTIVEDTRTTDKNMEKRTKYENDKKMHETIASEHLPNPSQQERKKKPDAGLDRIQFYGRYTLYDTISDIDLT</sequence>
<protein>
    <submittedName>
        <fullName evidence="2">Uncharacterized protein</fullName>
    </submittedName>
</protein>
<feature type="compositionally biased region" description="Basic and acidic residues" evidence="1">
    <location>
        <begin position="168"/>
        <end position="177"/>
    </location>
</feature>
<organism evidence="2 3">
    <name type="scientific">Mytilus coruscus</name>
    <name type="common">Sea mussel</name>
    <dbReference type="NCBI Taxonomy" id="42192"/>
    <lineage>
        <taxon>Eukaryota</taxon>
        <taxon>Metazoa</taxon>
        <taxon>Spiralia</taxon>
        <taxon>Lophotrochozoa</taxon>
        <taxon>Mollusca</taxon>
        <taxon>Bivalvia</taxon>
        <taxon>Autobranchia</taxon>
        <taxon>Pteriomorphia</taxon>
        <taxon>Mytilida</taxon>
        <taxon>Mytiloidea</taxon>
        <taxon>Mytilidae</taxon>
        <taxon>Mytilinae</taxon>
        <taxon>Mytilus</taxon>
    </lineage>
</organism>
<proteinExistence type="predicted"/>
<reference evidence="2 3" key="1">
    <citation type="submission" date="2020-06" db="EMBL/GenBank/DDBJ databases">
        <authorList>
            <person name="Li R."/>
            <person name="Bekaert M."/>
        </authorList>
    </citation>
    <scope>NUCLEOTIDE SEQUENCE [LARGE SCALE GENOMIC DNA]</scope>
    <source>
        <strain evidence="3">wild</strain>
    </source>
</reference>
<evidence type="ECO:0000313" key="2">
    <source>
        <dbReference type="EMBL" id="CAC5398441.1"/>
    </source>
</evidence>
<evidence type="ECO:0000256" key="1">
    <source>
        <dbReference type="SAM" id="MobiDB-lite"/>
    </source>
</evidence>
<dbReference type="AlphaFoldDB" id="A0A6J8CRP0"/>
<dbReference type="Proteomes" id="UP000507470">
    <property type="component" value="Unassembled WGS sequence"/>
</dbReference>
<gene>
    <name evidence="2" type="ORF">MCOR_32813</name>
</gene>
<keyword evidence="3" id="KW-1185">Reference proteome</keyword>